<dbReference type="Proteomes" id="UP000275385">
    <property type="component" value="Unassembled WGS sequence"/>
</dbReference>
<evidence type="ECO:0000313" key="3">
    <source>
        <dbReference type="Proteomes" id="UP000275385"/>
    </source>
</evidence>
<name>A0A420YHJ7_9PEZI</name>
<dbReference type="OrthoDB" id="2993351at2759"/>
<dbReference type="PANTHER" id="PTHR40780:SF2">
    <property type="entry name" value="DUF3669 DOMAIN-CONTAINING PROTEIN"/>
    <property type="match status" value="1"/>
</dbReference>
<dbReference type="EMBL" id="QVQW01000009">
    <property type="protein sequence ID" value="RKU47354.1"/>
    <property type="molecule type" value="Genomic_DNA"/>
</dbReference>
<evidence type="ECO:0000313" key="2">
    <source>
        <dbReference type="EMBL" id="RKU47354.1"/>
    </source>
</evidence>
<accession>A0A420YHJ7</accession>
<proteinExistence type="predicted"/>
<dbReference type="PANTHER" id="PTHR40780">
    <property type="entry name" value="DUF3669 DOMAIN-CONTAINING PROTEIN"/>
    <property type="match status" value="1"/>
</dbReference>
<feature type="compositionally biased region" description="Polar residues" evidence="1">
    <location>
        <begin position="1"/>
        <end position="17"/>
    </location>
</feature>
<protein>
    <recommendedName>
        <fullName evidence="4">DUF3669 domain-containing protein</fullName>
    </recommendedName>
</protein>
<feature type="region of interest" description="Disordered" evidence="1">
    <location>
        <begin position="1"/>
        <end position="25"/>
    </location>
</feature>
<keyword evidence="3" id="KW-1185">Reference proteome</keyword>
<reference evidence="2 3" key="1">
    <citation type="submission" date="2018-08" db="EMBL/GenBank/DDBJ databases">
        <title>Draft genome of the lignicolous fungus Coniochaeta pulveracea.</title>
        <authorList>
            <person name="Borstlap C.J."/>
            <person name="De Witt R.N."/>
            <person name="Botha A."/>
            <person name="Volschenk H."/>
        </authorList>
    </citation>
    <scope>NUCLEOTIDE SEQUENCE [LARGE SCALE GENOMIC DNA]</scope>
    <source>
        <strain evidence="2 3">CAB683</strain>
    </source>
</reference>
<sequence length="395" mass="44867">MASHQAQTSIDDSTHSAGSRDGGSAAVTHQILPSNELQLLPPEVIVERSLRVESVILTPSSFARQYQQAKNCPKLQVYVNIGKGMQGTVFEKIGNPYALKKETPVTNTGRTLEEELQLHTLVYEAFQKHGPTVDTAVKVPRPHRLIHKSDHEFWAENASKFSPTDQNRTTAMQMERILPLPKVLRKALISCFHPTPDPVTVARILDRTPDKHCLVRTYLGRKNRAEPLTDAEFSLRNFQLFLDPMKEMSLDVMSLATWTGQAFAIMHWGAGVDGDDVEFVLGTSTTNVTNMARPDLQHRLIGFYLLDFGQCQSVDLFNAEVDEVYQRFKAAMIMGDNQLFIPHPKEVELFRAFSEAYRKTARLLLKERGLDGRFDVEDFFQEYIEYTEDFLPSNY</sequence>
<comment type="caution">
    <text evidence="2">The sequence shown here is derived from an EMBL/GenBank/DDBJ whole genome shotgun (WGS) entry which is preliminary data.</text>
</comment>
<evidence type="ECO:0008006" key="4">
    <source>
        <dbReference type="Google" id="ProtNLM"/>
    </source>
</evidence>
<evidence type="ECO:0000256" key="1">
    <source>
        <dbReference type="SAM" id="MobiDB-lite"/>
    </source>
</evidence>
<gene>
    <name evidence="2" type="ORF">DL546_005558</name>
</gene>
<dbReference type="AlphaFoldDB" id="A0A420YHJ7"/>
<organism evidence="2 3">
    <name type="scientific">Coniochaeta pulveracea</name>
    <dbReference type="NCBI Taxonomy" id="177199"/>
    <lineage>
        <taxon>Eukaryota</taxon>
        <taxon>Fungi</taxon>
        <taxon>Dikarya</taxon>
        <taxon>Ascomycota</taxon>
        <taxon>Pezizomycotina</taxon>
        <taxon>Sordariomycetes</taxon>
        <taxon>Sordariomycetidae</taxon>
        <taxon>Coniochaetales</taxon>
        <taxon>Coniochaetaceae</taxon>
        <taxon>Coniochaeta</taxon>
    </lineage>
</organism>